<comment type="caution">
    <text evidence="2">The sequence shown here is derived from an EMBL/GenBank/DDBJ whole genome shotgun (WGS) entry which is preliminary data.</text>
</comment>
<proteinExistence type="predicted"/>
<dbReference type="EMBL" id="JBIAWJ010000003">
    <property type="protein sequence ID" value="MFF4521575.1"/>
    <property type="molecule type" value="Genomic_DNA"/>
</dbReference>
<protein>
    <recommendedName>
        <fullName evidence="4">Lipoprotein</fullName>
    </recommendedName>
</protein>
<sequence length="193" mass="20946">MHGRWGKILVTVRRARGALSLAAALLITAACAGGDGEDDKNAALPRKSEKQALSEAQQYTEAMARYSGVVLSSGTAVKDVYDCVGKDDEIAEDGRFTLTYHIKGELPREKHIAAARRLSKALEGHRITVDSLDERPGDDRPVILDGSVVGKQKERISLTVESIEAPDGLQYVVTTPCYLPPGVRQQRFGEGRT</sequence>
<dbReference type="Proteomes" id="UP001602058">
    <property type="component" value="Unassembled WGS sequence"/>
</dbReference>
<reference evidence="2 3" key="1">
    <citation type="submission" date="2024-10" db="EMBL/GenBank/DDBJ databases">
        <title>The Natural Products Discovery Center: Release of the First 8490 Sequenced Strains for Exploring Actinobacteria Biosynthetic Diversity.</title>
        <authorList>
            <person name="Kalkreuter E."/>
            <person name="Kautsar S.A."/>
            <person name="Yang D."/>
            <person name="Bader C.D."/>
            <person name="Teijaro C.N."/>
            <person name="Fluegel L."/>
            <person name="Davis C.M."/>
            <person name="Simpson J.R."/>
            <person name="Lauterbach L."/>
            <person name="Steele A.D."/>
            <person name="Gui C."/>
            <person name="Meng S."/>
            <person name="Li G."/>
            <person name="Viehrig K."/>
            <person name="Ye F."/>
            <person name="Su P."/>
            <person name="Kiefer A.F."/>
            <person name="Nichols A."/>
            <person name="Cepeda A.J."/>
            <person name="Yan W."/>
            <person name="Fan B."/>
            <person name="Jiang Y."/>
            <person name="Adhikari A."/>
            <person name="Zheng C.-J."/>
            <person name="Schuster L."/>
            <person name="Cowan T.M."/>
            <person name="Smanski M.J."/>
            <person name="Chevrette M.G."/>
            <person name="De Carvalho L.P.S."/>
            <person name="Shen B."/>
        </authorList>
    </citation>
    <scope>NUCLEOTIDE SEQUENCE [LARGE SCALE GENOMIC DNA]</scope>
    <source>
        <strain evidence="2 3">NPDC001390</strain>
    </source>
</reference>
<evidence type="ECO:0000256" key="1">
    <source>
        <dbReference type="SAM" id="SignalP"/>
    </source>
</evidence>
<dbReference type="RefSeq" id="WP_387884971.1">
    <property type="nucleotide sequence ID" value="NZ_JBIAWJ010000003.1"/>
</dbReference>
<keyword evidence="3" id="KW-1185">Reference proteome</keyword>
<evidence type="ECO:0008006" key="4">
    <source>
        <dbReference type="Google" id="ProtNLM"/>
    </source>
</evidence>
<organism evidence="2 3">
    <name type="scientific">Streptomyces bluensis</name>
    <dbReference type="NCBI Taxonomy" id="33897"/>
    <lineage>
        <taxon>Bacteria</taxon>
        <taxon>Bacillati</taxon>
        <taxon>Actinomycetota</taxon>
        <taxon>Actinomycetes</taxon>
        <taxon>Kitasatosporales</taxon>
        <taxon>Streptomycetaceae</taxon>
        <taxon>Streptomyces</taxon>
    </lineage>
</organism>
<evidence type="ECO:0000313" key="3">
    <source>
        <dbReference type="Proteomes" id="UP001602058"/>
    </source>
</evidence>
<feature type="chain" id="PRO_5046205466" description="Lipoprotein" evidence="1">
    <location>
        <begin position="33"/>
        <end position="193"/>
    </location>
</feature>
<feature type="signal peptide" evidence="1">
    <location>
        <begin position="1"/>
        <end position="32"/>
    </location>
</feature>
<accession>A0ABW6UDR3</accession>
<dbReference type="PROSITE" id="PS51257">
    <property type="entry name" value="PROKAR_LIPOPROTEIN"/>
    <property type="match status" value="1"/>
</dbReference>
<evidence type="ECO:0000313" key="2">
    <source>
        <dbReference type="EMBL" id="MFF4521575.1"/>
    </source>
</evidence>
<gene>
    <name evidence="2" type="ORF">ACFY1D_09020</name>
</gene>
<keyword evidence="1" id="KW-0732">Signal</keyword>
<name>A0ABW6UDR3_9ACTN</name>